<dbReference type="InterPro" id="IPR009057">
    <property type="entry name" value="Homeodomain-like_sf"/>
</dbReference>
<dbReference type="PANTHER" id="PTHR43280">
    <property type="entry name" value="ARAC-FAMILY TRANSCRIPTIONAL REGULATOR"/>
    <property type="match status" value="1"/>
</dbReference>
<evidence type="ECO:0000313" key="5">
    <source>
        <dbReference type="EMBL" id="MBB4043058.1"/>
    </source>
</evidence>
<dbReference type="RefSeq" id="WP_183207850.1">
    <property type="nucleotide sequence ID" value="NZ_JACIER010000002.1"/>
</dbReference>
<dbReference type="AlphaFoldDB" id="A0A840CY91"/>
<accession>A0A840CY91</accession>
<dbReference type="Pfam" id="PF12833">
    <property type="entry name" value="HTH_18"/>
    <property type="match status" value="1"/>
</dbReference>
<keyword evidence="6" id="KW-1185">Reference proteome</keyword>
<dbReference type="InterPro" id="IPR018060">
    <property type="entry name" value="HTH_AraC"/>
</dbReference>
<keyword evidence="2" id="KW-0238">DNA-binding</keyword>
<evidence type="ECO:0000256" key="2">
    <source>
        <dbReference type="ARBA" id="ARBA00023125"/>
    </source>
</evidence>
<reference evidence="5" key="1">
    <citation type="submission" date="2020-08" db="EMBL/GenBank/DDBJ databases">
        <title>Genomic Encyclopedia of Type Strains, Phase IV (KMG-IV): sequencing the most valuable type-strain genomes for metagenomic binning, comparative biology and taxonomic classification.</title>
        <authorList>
            <person name="Goeker M."/>
        </authorList>
    </citation>
    <scope>NUCLEOTIDE SEQUENCE [LARGE SCALE GENOMIC DNA]</scope>
    <source>
        <strain evidence="5">DSM 105720</strain>
    </source>
</reference>
<evidence type="ECO:0000313" key="6">
    <source>
        <dbReference type="Proteomes" id="UP000560658"/>
    </source>
</evidence>
<comment type="caution">
    <text evidence="5">The sequence shown here is derived from an EMBL/GenBank/DDBJ whole genome shotgun (WGS) entry which is preliminary data.</text>
</comment>
<keyword evidence="3" id="KW-0804">Transcription</keyword>
<dbReference type="PANTHER" id="PTHR43280:SF32">
    <property type="entry name" value="TRANSCRIPTIONAL REGULATORY PROTEIN"/>
    <property type="match status" value="1"/>
</dbReference>
<evidence type="ECO:0000256" key="1">
    <source>
        <dbReference type="ARBA" id="ARBA00023015"/>
    </source>
</evidence>
<gene>
    <name evidence="5" type="ORF">GGR06_000823</name>
</gene>
<proteinExistence type="predicted"/>
<dbReference type="Gene3D" id="1.10.10.60">
    <property type="entry name" value="Homeodomain-like"/>
    <property type="match status" value="1"/>
</dbReference>
<evidence type="ECO:0000256" key="3">
    <source>
        <dbReference type="ARBA" id="ARBA00023163"/>
    </source>
</evidence>
<name>A0A840CY91_9BACE</name>
<dbReference type="PROSITE" id="PS01124">
    <property type="entry name" value="HTH_ARAC_FAMILY_2"/>
    <property type="match status" value="1"/>
</dbReference>
<protein>
    <submittedName>
        <fullName evidence="5">AraC-like DNA-binding protein</fullName>
    </submittedName>
</protein>
<dbReference type="EMBL" id="JACIER010000002">
    <property type="protein sequence ID" value="MBB4043058.1"/>
    <property type="molecule type" value="Genomic_DNA"/>
</dbReference>
<organism evidence="5 6">
    <name type="scientific">Bacteroides reticulotermitis</name>
    <dbReference type="NCBI Taxonomy" id="1133319"/>
    <lineage>
        <taxon>Bacteria</taxon>
        <taxon>Pseudomonadati</taxon>
        <taxon>Bacteroidota</taxon>
        <taxon>Bacteroidia</taxon>
        <taxon>Bacteroidales</taxon>
        <taxon>Bacteroidaceae</taxon>
        <taxon>Bacteroides</taxon>
    </lineage>
</organism>
<dbReference type="GO" id="GO:0003700">
    <property type="term" value="F:DNA-binding transcription factor activity"/>
    <property type="evidence" value="ECO:0007669"/>
    <property type="project" value="InterPro"/>
</dbReference>
<dbReference type="SUPFAM" id="SSF46689">
    <property type="entry name" value="Homeodomain-like"/>
    <property type="match status" value="1"/>
</dbReference>
<dbReference type="GO" id="GO:0043565">
    <property type="term" value="F:sequence-specific DNA binding"/>
    <property type="evidence" value="ECO:0007669"/>
    <property type="project" value="InterPro"/>
</dbReference>
<keyword evidence="1" id="KW-0805">Transcription regulation</keyword>
<evidence type="ECO:0000259" key="4">
    <source>
        <dbReference type="PROSITE" id="PS01124"/>
    </source>
</evidence>
<dbReference type="SMART" id="SM00342">
    <property type="entry name" value="HTH_ARAC"/>
    <property type="match status" value="1"/>
</dbReference>
<feature type="domain" description="HTH araC/xylS-type" evidence="4">
    <location>
        <begin position="195"/>
        <end position="293"/>
    </location>
</feature>
<sequence length="295" mass="34552">MTKKIKEVQLISISDLLDIEKYKENGAYFCERFGIMMNLGDVPENEWMNPYQPYRSKEWRIARITSGVSKYIINLQEHVLQKNTIHILPPGTLVMKVSQSDDLSAEFLSIYDLDELNSRIPQGHTLYYTADEETGLRFHEYYKLILRMTQDSRTPFTSIRLTAFALAEDMISQQEEIQGKNKDKIKLNRHQLLNDQFMELLNQQGTLKHEIRFYSDLLFVTPNYLSNVVKEISGQTVSWWINYMVVMEAKMLLLHSNLQIGEIADRLGFSNLPFFSRFFKRETGMTAVAFQKQFS</sequence>
<dbReference type="Proteomes" id="UP000560658">
    <property type="component" value="Unassembled WGS sequence"/>
</dbReference>